<evidence type="ECO:0000313" key="1">
    <source>
        <dbReference type="EMBL" id="RAL53777.1"/>
    </source>
</evidence>
<organism evidence="1 2">
    <name type="scientific">Cuscuta australis</name>
    <dbReference type="NCBI Taxonomy" id="267555"/>
    <lineage>
        <taxon>Eukaryota</taxon>
        <taxon>Viridiplantae</taxon>
        <taxon>Streptophyta</taxon>
        <taxon>Embryophyta</taxon>
        <taxon>Tracheophyta</taxon>
        <taxon>Spermatophyta</taxon>
        <taxon>Magnoliopsida</taxon>
        <taxon>eudicotyledons</taxon>
        <taxon>Gunneridae</taxon>
        <taxon>Pentapetalae</taxon>
        <taxon>asterids</taxon>
        <taxon>lamiids</taxon>
        <taxon>Solanales</taxon>
        <taxon>Convolvulaceae</taxon>
        <taxon>Cuscuteae</taxon>
        <taxon>Cuscuta</taxon>
        <taxon>Cuscuta subgen. Grammica</taxon>
        <taxon>Cuscuta sect. Cleistogrammica</taxon>
    </lineage>
</organism>
<comment type="caution">
    <text evidence="1">The sequence shown here is derived from an EMBL/GenBank/DDBJ whole genome shotgun (WGS) entry which is preliminary data.</text>
</comment>
<dbReference type="EMBL" id="NQVE01000015">
    <property type="protein sequence ID" value="RAL53777.1"/>
    <property type="molecule type" value="Genomic_DNA"/>
</dbReference>
<dbReference type="Proteomes" id="UP000249390">
    <property type="component" value="Unassembled WGS sequence"/>
</dbReference>
<reference evidence="1 2" key="1">
    <citation type="submission" date="2018-06" db="EMBL/GenBank/DDBJ databases">
        <title>The Genome of Cuscuta australis (Dodder) Provides Insight into the Evolution of Plant Parasitism.</title>
        <authorList>
            <person name="Liu H."/>
        </authorList>
    </citation>
    <scope>NUCLEOTIDE SEQUENCE [LARGE SCALE GENOMIC DNA]</scope>
    <source>
        <strain evidence="2">cv. Yunnan</strain>
        <tissue evidence="1">Vines</tissue>
    </source>
</reference>
<gene>
    <name evidence="1" type="ORF">DM860_004248</name>
</gene>
<name>A0A328E7C1_9ASTE</name>
<accession>A0A328E7C1</accession>
<evidence type="ECO:0000313" key="2">
    <source>
        <dbReference type="Proteomes" id="UP000249390"/>
    </source>
</evidence>
<proteinExistence type="predicted"/>
<sequence>MEKSSRYHGMPLLNLVETGDFPGIRFSFFSTPRSNTSLFKPDAGGEHNIKAYDMWDGAAKGTTLLPGWETAMRFVAAMPARRESD</sequence>
<dbReference type="AlphaFoldDB" id="A0A328E7C1"/>
<keyword evidence="2" id="KW-1185">Reference proteome</keyword>
<protein>
    <submittedName>
        <fullName evidence="1">Uncharacterized protein</fullName>
    </submittedName>
</protein>